<gene>
    <name evidence="1" type="ORF">HCN83_17540</name>
</gene>
<evidence type="ECO:0000313" key="1">
    <source>
        <dbReference type="EMBL" id="NJP39378.1"/>
    </source>
</evidence>
<dbReference type="Proteomes" id="UP000752012">
    <property type="component" value="Unassembled WGS sequence"/>
</dbReference>
<keyword evidence="2" id="KW-1185">Reference proteome</keyword>
<protein>
    <submittedName>
        <fullName evidence="1">Uncharacterized protein</fullName>
    </submittedName>
</protein>
<sequence length="71" mass="8309">MTAKNKYIRKPQNVRQVLAEQINILRNKKTLNKQEIEKARAIGYLCSIALTSIRDGEMESRIKALEEQEYE</sequence>
<comment type="caution">
    <text evidence="1">The sequence shown here is derived from an EMBL/GenBank/DDBJ whole genome shotgun (WGS) entry which is preliminary data.</text>
</comment>
<organism evidence="1 2">
    <name type="scientific">Alkalicoccus luteus</name>
    <dbReference type="NCBI Taxonomy" id="1237094"/>
    <lineage>
        <taxon>Bacteria</taxon>
        <taxon>Bacillati</taxon>
        <taxon>Bacillota</taxon>
        <taxon>Bacilli</taxon>
        <taxon>Bacillales</taxon>
        <taxon>Bacillaceae</taxon>
        <taxon>Alkalicoccus</taxon>
    </lineage>
</organism>
<dbReference type="EMBL" id="JAATHJ010000052">
    <property type="protein sequence ID" value="NJP39378.1"/>
    <property type="molecule type" value="Genomic_DNA"/>
</dbReference>
<accession>A0A969PWX1</accession>
<reference evidence="1 2" key="1">
    <citation type="submission" date="2020-03" db="EMBL/GenBank/DDBJ databases">
        <title>Assessment of the enzymatic potential of alkaline-tolerant lipase obtained from Bacillus luteus H11 (technogenic soil) for the bioremediation of saline soils contaminated with petroleum substances.</title>
        <authorList>
            <person name="Kalwasinska A."/>
        </authorList>
    </citation>
    <scope>NUCLEOTIDE SEQUENCE [LARGE SCALE GENOMIC DNA]</scope>
    <source>
        <strain evidence="1 2">H11</strain>
    </source>
</reference>
<dbReference type="AlphaFoldDB" id="A0A969PWX1"/>
<evidence type="ECO:0000313" key="2">
    <source>
        <dbReference type="Proteomes" id="UP000752012"/>
    </source>
</evidence>
<dbReference type="RefSeq" id="WP_168009718.1">
    <property type="nucleotide sequence ID" value="NZ_JAATHJ010000052.1"/>
</dbReference>
<proteinExistence type="predicted"/>
<name>A0A969PWX1_9BACI</name>